<reference evidence="1" key="1">
    <citation type="journal article" date="2013" name="Nature">
        <title>Draft genome of the wheat A-genome progenitor Triticum urartu.</title>
        <authorList>
            <person name="Ling H.Q."/>
            <person name="Zhao S."/>
            <person name="Liu D."/>
            <person name="Wang J."/>
            <person name="Sun H."/>
            <person name="Zhang C."/>
            <person name="Fan H."/>
            <person name="Li D."/>
            <person name="Dong L."/>
            <person name="Tao Y."/>
            <person name="Gao C."/>
            <person name="Wu H."/>
            <person name="Li Y."/>
            <person name="Cui Y."/>
            <person name="Guo X."/>
            <person name="Zheng S."/>
            <person name="Wang B."/>
            <person name="Yu K."/>
            <person name="Liang Q."/>
            <person name="Yang W."/>
            <person name="Lou X."/>
            <person name="Chen J."/>
            <person name="Feng M."/>
            <person name="Jian J."/>
            <person name="Zhang X."/>
            <person name="Luo G."/>
            <person name="Jiang Y."/>
            <person name="Liu J."/>
            <person name="Wang Z."/>
            <person name="Sha Y."/>
            <person name="Zhang B."/>
            <person name="Wu H."/>
            <person name="Tang D."/>
            <person name="Shen Q."/>
            <person name="Xue P."/>
            <person name="Zou S."/>
            <person name="Wang X."/>
            <person name="Liu X."/>
            <person name="Wang F."/>
            <person name="Yang Y."/>
            <person name="An X."/>
            <person name="Dong Z."/>
            <person name="Zhang K."/>
            <person name="Zhang X."/>
            <person name="Luo M.C."/>
            <person name="Dvorak J."/>
            <person name="Tong Y."/>
            <person name="Wang J."/>
            <person name="Yang H."/>
            <person name="Li Z."/>
            <person name="Wang D."/>
            <person name="Zhang A."/>
            <person name="Wang J."/>
        </authorList>
    </citation>
    <scope>NUCLEOTIDE SEQUENCE</scope>
</reference>
<gene>
    <name evidence="1" type="ORF">TRIUR3_03003</name>
</gene>
<dbReference type="InterPro" id="IPR012946">
    <property type="entry name" value="X8"/>
</dbReference>
<dbReference type="AlphaFoldDB" id="M7ZBG8"/>
<dbReference type="SMART" id="SM00768">
    <property type="entry name" value="X8"/>
    <property type="match status" value="1"/>
</dbReference>
<dbReference type="GO" id="GO:0009506">
    <property type="term" value="C:plasmodesma"/>
    <property type="evidence" value="ECO:0007669"/>
    <property type="project" value="UniProtKB-ARBA"/>
</dbReference>
<sequence length="255" mass="28344">MGSGSTTVRLMAFASALVLLTHCTHVSNIDRLFSLWRILSAAAAPSFQQKQAAAKTWCVAKPSTGEAALRANLEFACSESDCSAIQGTGGCSAQNGGVLLSRASVAMNAYYQARGRNTWNCFFNATGIISITDPITLVNFYQTNPRKGFFKLFQGIGVTTLNFNNSSSKCSWNINARKLKQDNITVDKSSLEADKNKVNVDLRRCTVKHLPRQPIKQEFADGRRGRQREYNYHDYNLREEKYADHNVHVLNQGHI</sequence>
<dbReference type="PANTHER" id="PTHR31044">
    <property type="entry name" value="BETA-1,3 GLUCANASE"/>
    <property type="match status" value="1"/>
</dbReference>
<protein>
    <submittedName>
        <fullName evidence="1">Uncharacterized protein</fullName>
    </submittedName>
</protein>
<dbReference type="STRING" id="4572.M7ZBG8"/>
<dbReference type="Pfam" id="PF07983">
    <property type="entry name" value="X8"/>
    <property type="match status" value="1"/>
</dbReference>
<proteinExistence type="predicted"/>
<dbReference type="EMBL" id="KD145202">
    <property type="protein sequence ID" value="EMS57412.1"/>
    <property type="molecule type" value="Genomic_DNA"/>
</dbReference>
<dbReference type="Gene3D" id="1.20.58.1040">
    <property type="match status" value="1"/>
</dbReference>
<organism evidence="1">
    <name type="scientific">Triticum urartu</name>
    <name type="common">Red wild einkorn</name>
    <name type="synonym">Crithodium urartu</name>
    <dbReference type="NCBI Taxonomy" id="4572"/>
    <lineage>
        <taxon>Eukaryota</taxon>
        <taxon>Viridiplantae</taxon>
        <taxon>Streptophyta</taxon>
        <taxon>Embryophyta</taxon>
        <taxon>Tracheophyta</taxon>
        <taxon>Spermatophyta</taxon>
        <taxon>Magnoliopsida</taxon>
        <taxon>Liliopsida</taxon>
        <taxon>Poales</taxon>
        <taxon>Poaceae</taxon>
        <taxon>BOP clade</taxon>
        <taxon>Pooideae</taxon>
        <taxon>Triticodae</taxon>
        <taxon>Triticeae</taxon>
        <taxon>Triticinae</taxon>
        <taxon>Triticum</taxon>
    </lineage>
</organism>
<dbReference type="eggNOG" id="ENOG502R5XX">
    <property type="taxonomic scope" value="Eukaryota"/>
</dbReference>
<accession>M7ZBG8</accession>
<dbReference type="PANTHER" id="PTHR31044:SF143">
    <property type="entry name" value="OS08G0135500 PROTEIN"/>
    <property type="match status" value="1"/>
</dbReference>
<evidence type="ECO:0000313" key="1">
    <source>
        <dbReference type="EMBL" id="EMS57412.1"/>
    </source>
</evidence>
<dbReference type="InterPro" id="IPR044788">
    <property type="entry name" value="X8_dom_prot"/>
</dbReference>
<name>M7ZBG8_TRIUA</name>